<evidence type="ECO:0008006" key="6">
    <source>
        <dbReference type="Google" id="ProtNLM"/>
    </source>
</evidence>
<dbReference type="PANTHER" id="PTHR46176">
    <property type="entry name" value="LD21662P"/>
    <property type="match status" value="1"/>
</dbReference>
<dbReference type="EMBL" id="CAJPVJ010045241">
    <property type="protein sequence ID" value="CAG2182465.1"/>
    <property type="molecule type" value="Genomic_DNA"/>
</dbReference>
<proteinExistence type="inferred from homology"/>
<evidence type="ECO:0000256" key="3">
    <source>
        <dbReference type="SAM" id="MobiDB-lite"/>
    </source>
</evidence>
<dbReference type="OrthoDB" id="3689at2759"/>
<evidence type="ECO:0000313" key="4">
    <source>
        <dbReference type="EMBL" id="CAD7665329.1"/>
    </source>
</evidence>
<dbReference type="Proteomes" id="UP000728032">
    <property type="component" value="Unassembled WGS sequence"/>
</dbReference>
<evidence type="ECO:0000256" key="1">
    <source>
        <dbReference type="ARBA" id="ARBA00009097"/>
    </source>
</evidence>
<keyword evidence="2" id="KW-0175">Coiled coil</keyword>
<dbReference type="InterPro" id="IPR032017">
    <property type="entry name" value="FAM76"/>
</dbReference>
<dbReference type="AlphaFoldDB" id="A0A7R9R1T7"/>
<evidence type="ECO:0000256" key="2">
    <source>
        <dbReference type="ARBA" id="ARBA00023054"/>
    </source>
</evidence>
<accession>A0A7R9R1T7</accession>
<protein>
    <recommendedName>
        <fullName evidence="6">Protein FAM76A</fullName>
    </recommendedName>
</protein>
<evidence type="ECO:0000313" key="5">
    <source>
        <dbReference type="Proteomes" id="UP000728032"/>
    </source>
</evidence>
<keyword evidence="5" id="KW-1185">Reference proteome</keyword>
<dbReference type="Pfam" id="PF16046">
    <property type="entry name" value="FAM76"/>
    <property type="match status" value="1"/>
</dbReference>
<organism evidence="4">
    <name type="scientific">Oppiella nova</name>
    <dbReference type="NCBI Taxonomy" id="334625"/>
    <lineage>
        <taxon>Eukaryota</taxon>
        <taxon>Metazoa</taxon>
        <taxon>Ecdysozoa</taxon>
        <taxon>Arthropoda</taxon>
        <taxon>Chelicerata</taxon>
        <taxon>Arachnida</taxon>
        <taxon>Acari</taxon>
        <taxon>Acariformes</taxon>
        <taxon>Sarcoptiformes</taxon>
        <taxon>Oribatida</taxon>
        <taxon>Brachypylina</taxon>
        <taxon>Oppioidea</taxon>
        <taxon>Oppiidae</taxon>
        <taxon>Oppiella</taxon>
    </lineage>
</organism>
<comment type="similarity">
    <text evidence="1">Belongs to the FAM76 family.</text>
</comment>
<feature type="compositionally biased region" description="Polar residues" evidence="3">
    <location>
        <begin position="116"/>
        <end position="154"/>
    </location>
</feature>
<feature type="compositionally biased region" description="Low complexity" evidence="3">
    <location>
        <begin position="96"/>
        <end position="107"/>
    </location>
</feature>
<reference evidence="4" key="1">
    <citation type="submission" date="2020-11" db="EMBL/GenBank/DDBJ databases">
        <authorList>
            <person name="Tran Van P."/>
        </authorList>
    </citation>
    <scope>NUCLEOTIDE SEQUENCE</scope>
</reference>
<feature type="non-terminal residue" evidence="4">
    <location>
        <position position="186"/>
    </location>
</feature>
<dbReference type="GO" id="GO:0016607">
    <property type="term" value="C:nuclear speck"/>
    <property type="evidence" value="ECO:0007669"/>
    <property type="project" value="TreeGrafter"/>
</dbReference>
<feature type="compositionally biased region" description="Polar residues" evidence="3">
    <location>
        <begin position="45"/>
        <end position="54"/>
    </location>
</feature>
<feature type="region of interest" description="Disordered" evidence="3">
    <location>
        <begin position="41"/>
        <end position="154"/>
    </location>
</feature>
<dbReference type="PANTHER" id="PTHR46176:SF1">
    <property type="entry name" value="LD21662P"/>
    <property type="match status" value="1"/>
</dbReference>
<name>A0A7R9R1T7_9ACAR</name>
<dbReference type="EMBL" id="OC960066">
    <property type="protein sequence ID" value="CAD7665329.1"/>
    <property type="molecule type" value="Genomic_DNA"/>
</dbReference>
<gene>
    <name evidence="4" type="ORF">ONB1V03_LOCUS21886</name>
</gene>
<sequence>TCEQCKQRCAFDRKDPESRKKVEGKLLCWLCTLSYKRALAKAKQNDSSIRHTSMSGLKSRDRSSGGSGRHHSKDEMRSHHRHQRSRTGSSSNAHIGGASAPGSSSTAKKPRIDLTKPSNGTTSMSSANTGSLITTGNSSSMADSSMDPNSSETMVTVTQLREQVLALNKLIKTKDRELLNKDKEVQ</sequence>